<dbReference type="Pfam" id="PF07801">
    <property type="entry name" value="DUF1647"/>
    <property type="match status" value="1"/>
</dbReference>
<keyword evidence="2" id="KW-1185">Reference proteome</keyword>
<dbReference type="EMBL" id="BTRK01000006">
    <property type="protein sequence ID" value="GMR62910.1"/>
    <property type="molecule type" value="Genomic_DNA"/>
</dbReference>
<organism evidence="1 2">
    <name type="scientific">Pristionchus mayeri</name>
    <dbReference type="NCBI Taxonomy" id="1317129"/>
    <lineage>
        <taxon>Eukaryota</taxon>
        <taxon>Metazoa</taxon>
        <taxon>Ecdysozoa</taxon>
        <taxon>Nematoda</taxon>
        <taxon>Chromadorea</taxon>
        <taxon>Rhabditida</taxon>
        <taxon>Rhabditina</taxon>
        <taxon>Diplogasteromorpha</taxon>
        <taxon>Diplogasteroidea</taxon>
        <taxon>Neodiplogasteridae</taxon>
        <taxon>Pristionchus</taxon>
    </lineage>
</organism>
<protein>
    <submittedName>
        <fullName evidence="1">Uncharacterized protein</fullName>
    </submittedName>
</protein>
<proteinExistence type="predicted"/>
<dbReference type="InterPro" id="IPR012444">
    <property type="entry name" value="DUF1647"/>
</dbReference>
<accession>A0AAN5IG05</accession>
<name>A0AAN5IG05_9BILA</name>
<dbReference type="PANTHER" id="PTHR31389:SF4">
    <property type="entry name" value="LD39211P"/>
    <property type="match status" value="1"/>
</dbReference>
<feature type="non-terminal residue" evidence="1">
    <location>
        <position position="1"/>
    </location>
</feature>
<feature type="non-terminal residue" evidence="1">
    <location>
        <position position="298"/>
    </location>
</feature>
<reference evidence="2" key="1">
    <citation type="submission" date="2022-10" db="EMBL/GenBank/DDBJ databases">
        <title>Genome assembly of Pristionchus species.</title>
        <authorList>
            <person name="Yoshida K."/>
            <person name="Sommer R.J."/>
        </authorList>
    </citation>
    <scope>NUCLEOTIDE SEQUENCE [LARGE SCALE GENOMIC DNA]</scope>
    <source>
        <strain evidence="2">RS5460</strain>
    </source>
</reference>
<comment type="caution">
    <text evidence="1">The sequence shown here is derived from an EMBL/GenBank/DDBJ whole genome shotgun (WGS) entry which is preliminary data.</text>
</comment>
<dbReference type="PANTHER" id="PTHR31389">
    <property type="entry name" value="LD39211P"/>
    <property type="match status" value="1"/>
</dbReference>
<sequence>QLQFIAYKDKNETARGLNFSCHLQSHLDKWKISDDFPYEFQPIDSTKVVIVTYASSNHFSEARQGLRSVRTVLKNKIIFYDLGLNKTEIAELKNVCNLEVRKFNFERYPDFVSNLKAYNFKPIIMAEIFSDFEYFWIADSSIRFINVIPFMTDFYNNVTSGAIETIVLRSPTSTSIFGTTHPRMYEYFPIDLALAKELEMLEGPYFIARSEMAREVIKWNALCALTKDCMIPSGSRLSCWFYDDRFNKYANCHRFDQSSINIIISMLLERDGWKRRDRKNDDSMRNFTAARRGDSGSV</sequence>
<evidence type="ECO:0000313" key="1">
    <source>
        <dbReference type="EMBL" id="GMR62910.1"/>
    </source>
</evidence>
<dbReference type="AlphaFoldDB" id="A0AAN5IG05"/>
<dbReference type="Proteomes" id="UP001328107">
    <property type="component" value="Unassembled WGS sequence"/>
</dbReference>
<evidence type="ECO:0000313" key="2">
    <source>
        <dbReference type="Proteomes" id="UP001328107"/>
    </source>
</evidence>
<gene>
    <name evidence="1" type="ORF">PMAYCL1PPCAC_33105</name>
</gene>